<accession>A0ABR5Y948</accession>
<dbReference type="PANTHER" id="PTHR37953:SF1">
    <property type="entry name" value="UPF0127 PROTEIN MJ1496"/>
    <property type="match status" value="1"/>
</dbReference>
<reference evidence="2" key="1">
    <citation type="submission" date="2016-01" db="EMBL/GenBank/DDBJ databases">
        <title>Draft genome of Chromobacterium sp. F49.</title>
        <authorList>
            <person name="Hong K.W."/>
        </authorList>
    </citation>
    <scope>NUCLEOTIDE SEQUENCE [LARGE SCALE GENOMIC DNA]</scope>
    <source>
        <strain evidence="2">CN3</strain>
    </source>
</reference>
<dbReference type="Proteomes" id="UP000076609">
    <property type="component" value="Unassembled WGS sequence"/>
</dbReference>
<dbReference type="Gene3D" id="2.60.120.1140">
    <property type="entry name" value="Protein of unknown function DUF192"/>
    <property type="match status" value="1"/>
</dbReference>
<dbReference type="PROSITE" id="PS51257">
    <property type="entry name" value="PROKAR_LIPOPROTEIN"/>
    <property type="match status" value="1"/>
</dbReference>
<sequence length="156" mass="16374">MRFSGLTAAALLAVLGGCKQEAGDEKTALSRTELTVTTADGTAHRFVVEVAATEAQQQQGLMYRPPLAPDAGMLFAPYPPDGGPPRVANFWMRNTPSPLDILFIRPDRTIATIAENTVPFSEAPVPSGEPVSAVLELGGGRAAELGIAAGDKVSWK</sequence>
<proteinExistence type="predicted"/>
<gene>
    <name evidence="1" type="ORF">AVT10_06140</name>
</gene>
<organism evidence="1 2">
    <name type="scientific">Sphingomonas hankookensis</name>
    <dbReference type="NCBI Taxonomy" id="563996"/>
    <lineage>
        <taxon>Bacteria</taxon>
        <taxon>Pseudomonadati</taxon>
        <taxon>Pseudomonadota</taxon>
        <taxon>Alphaproteobacteria</taxon>
        <taxon>Sphingomonadales</taxon>
        <taxon>Sphingomonadaceae</taxon>
        <taxon>Sphingomonas</taxon>
    </lineage>
</organism>
<dbReference type="InterPro" id="IPR003795">
    <property type="entry name" value="DUF192"/>
</dbReference>
<name>A0ABR5Y948_9SPHN</name>
<dbReference type="Pfam" id="PF02643">
    <property type="entry name" value="DUF192"/>
    <property type="match status" value="1"/>
</dbReference>
<comment type="caution">
    <text evidence="1">The sequence shown here is derived from an EMBL/GenBank/DDBJ whole genome shotgun (WGS) entry which is preliminary data.</text>
</comment>
<evidence type="ECO:0000313" key="1">
    <source>
        <dbReference type="EMBL" id="KZE10928.1"/>
    </source>
</evidence>
<evidence type="ECO:0008006" key="3">
    <source>
        <dbReference type="Google" id="ProtNLM"/>
    </source>
</evidence>
<evidence type="ECO:0000313" key="2">
    <source>
        <dbReference type="Proteomes" id="UP000076609"/>
    </source>
</evidence>
<protein>
    <recommendedName>
        <fullName evidence="3">DUF192 domain-containing protein</fullName>
    </recommendedName>
</protein>
<dbReference type="EMBL" id="LQQO01000045">
    <property type="protein sequence ID" value="KZE10928.1"/>
    <property type="molecule type" value="Genomic_DNA"/>
</dbReference>
<keyword evidence="2" id="KW-1185">Reference proteome</keyword>
<dbReference type="InterPro" id="IPR038695">
    <property type="entry name" value="Saro_0823-like_sf"/>
</dbReference>
<dbReference type="PANTHER" id="PTHR37953">
    <property type="entry name" value="UPF0127 PROTEIN MJ1496"/>
    <property type="match status" value="1"/>
</dbReference>